<evidence type="ECO:0000313" key="9">
    <source>
        <dbReference type="Proteomes" id="UP000585474"/>
    </source>
</evidence>
<dbReference type="Pfam" id="PF00847">
    <property type="entry name" value="AP2"/>
    <property type="match status" value="1"/>
</dbReference>
<dbReference type="Gene3D" id="3.30.730.10">
    <property type="entry name" value="AP2/ERF domain"/>
    <property type="match status" value="1"/>
</dbReference>
<dbReference type="Proteomes" id="UP000585474">
    <property type="component" value="Unassembled WGS sequence"/>
</dbReference>
<dbReference type="EMBL" id="BJWL01000293">
    <property type="protein sequence ID" value="GFS37902.1"/>
    <property type="molecule type" value="Genomic_DNA"/>
</dbReference>
<organism evidence="8 9">
    <name type="scientific">Actinidia rufa</name>
    <dbReference type="NCBI Taxonomy" id="165716"/>
    <lineage>
        <taxon>Eukaryota</taxon>
        <taxon>Viridiplantae</taxon>
        <taxon>Streptophyta</taxon>
        <taxon>Embryophyta</taxon>
        <taxon>Tracheophyta</taxon>
        <taxon>Spermatophyta</taxon>
        <taxon>Magnoliopsida</taxon>
        <taxon>eudicotyledons</taxon>
        <taxon>Gunneridae</taxon>
        <taxon>Pentapetalae</taxon>
        <taxon>asterids</taxon>
        <taxon>Ericales</taxon>
        <taxon>Actinidiaceae</taxon>
        <taxon>Actinidia</taxon>
    </lineage>
</organism>
<dbReference type="SMART" id="SM00380">
    <property type="entry name" value="AP2"/>
    <property type="match status" value="1"/>
</dbReference>
<dbReference type="AlphaFoldDB" id="A0A7J0DN78"/>
<evidence type="ECO:0000256" key="4">
    <source>
        <dbReference type="ARBA" id="ARBA00023163"/>
    </source>
</evidence>
<evidence type="ECO:0000256" key="2">
    <source>
        <dbReference type="ARBA" id="ARBA00023015"/>
    </source>
</evidence>
<keyword evidence="9" id="KW-1185">Reference proteome</keyword>
<dbReference type="SUPFAM" id="SSF54171">
    <property type="entry name" value="DNA-binding domain"/>
    <property type="match status" value="1"/>
</dbReference>
<dbReference type="InterPro" id="IPR001471">
    <property type="entry name" value="AP2/ERF_dom"/>
</dbReference>
<dbReference type="GO" id="GO:0003700">
    <property type="term" value="F:DNA-binding transcription factor activity"/>
    <property type="evidence" value="ECO:0007669"/>
    <property type="project" value="InterPro"/>
</dbReference>
<protein>
    <submittedName>
        <fullName evidence="8">Cytokinin response factor 2</fullName>
    </submittedName>
</protein>
<accession>A0A7J0DN78</accession>
<dbReference type="PANTHER" id="PTHR31194:SF62">
    <property type="entry name" value="ETHYLENE-RESPONSIVE TRANSCRIPTION FACTOR ERF118"/>
    <property type="match status" value="1"/>
</dbReference>
<evidence type="ECO:0000256" key="5">
    <source>
        <dbReference type="ARBA" id="ARBA00023242"/>
    </source>
</evidence>
<evidence type="ECO:0000256" key="6">
    <source>
        <dbReference type="ARBA" id="ARBA00024343"/>
    </source>
</evidence>
<gene>
    <name evidence="8" type="ORF">Acr_00g0054720</name>
</gene>
<dbReference type="InterPro" id="IPR050913">
    <property type="entry name" value="AP2/ERF_ERF"/>
</dbReference>
<dbReference type="CDD" id="cd00018">
    <property type="entry name" value="AP2"/>
    <property type="match status" value="1"/>
</dbReference>
<sequence length="327" mass="37234">MQKLCCLRQQSTNRCIPAVSMCLTPRRQQALNQDDRHKKLKKKSFSAEGTAKIMRKLRIIYQDPDATDSSDEERTDKSFKSKHIIQEIDLQGDVHRSKDTDLVSSRNKMVLTEILYRRRPLPKYVGVRQRPWGKWAAEIRDPFKGRRLWLGTYSTAEEAAKAYNRKKLEFKAKRNNNLSSLSSPLVPSPPQNHHVASVDLGNALSRASPSSVLELKSLALASDTNQECKVEDVSTEGNVGEQQLRISDPVHEPFNLPQFGEGLDLEMELKYLFTDDSEQLPYDFGNFCDLQMCGLKDGESTDLPDIDFNLGDEEHAWMDETSNILDT</sequence>
<comment type="similarity">
    <text evidence="6">Belongs to the AP2/ERF transcription factor family. ERF subfamily.</text>
</comment>
<evidence type="ECO:0000256" key="1">
    <source>
        <dbReference type="ARBA" id="ARBA00004123"/>
    </source>
</evidence>
<comment type="subcellular location">
    <subcellularLocation>
        <location evidence="1">Nucleus</location>
    </subcellularLocation>
</comment>
<dbReference type="FunFam" id="3.30.730.10:FF:000005">
    <property type="entry name" value="ethylene-responsive transcription factor RAP2-11"/>
    <property type="match status" value="1"/>
</dbReference>
<dbReference type="InterPro" id="IPR016177">
    <property type="entry name" value="DNA-bd_dom_sf"/>
</dbReference>
<dbReference type="OrthoDB" id="1917565at2759"/>
<comment type="caution">
    <text evidence="8">The sequence shown here is derived from an EMBL/GenBank/DDBJ whole genome shotgun (WGS) entry which is preliminary data.</text>
</comment>
<dbReference type="GO" id="GO:0005634">
    <property type="term" value="C:nucleus"/>
    <property type="evidence" value="ECO:0007669"/>
    <property type="project" value="UniProtKB-SubCell"/>
</dbReference>
<dbReference type="PRINTS" id="PR00367">
    <property type="entry name" value="ETHRSPELEMNT"/>
</dbReference>
<dbReference type="GO" id="GO:0003677">
    <property type="term" value="F:DNA binding"/>
    <property type="evidence" value="ECO:0007669"/>
    <property type="project" value="UniProtKB-KW"/>
</dbReference>
<keyword evidence="5" id="KW-0539">Nucleus</keyword>
<evidence type="ECO:0000313" key="8">
    <source>
        <dbReference type="EMBL" id="GFS37902.1"/>
    </source>
</evidence>
<evidence type="ECO:0000256" key="3">
    <source>
        <dbReference type="ARBA" id="ARBA00023125"/>
    </source>
</evidence>
<keyword evidence="3" id="KW-0238">DNA-binding</keyword>
<evidence type="ECO:0000259" key="7">
    <source>
        <dbReference type="PROSITE" id="PS51032"/>
    </source>
</evidence>
<feature type="domain" description="AP2/ERF" evidence="7">
    <location>
        <begin position="123"/>
        <end position="184"/>
    </location>
</feature>
<dbReference type="InterPro" id="IPR036955">
    <property type="entry name" value="AP2/ERF_dom_sf"/>
</dbReference>
<dbReference type="PROSITE" id="PS51032">
    <property type="entry name" value="AP2_ERF"/>
    <property type="match status" value="1"/>
</dbReference>
<dbReference type="PANTHER" id="PTHR31194">
    <property type="entry name" value="SHN SHINE , DNA BINDING / TRANSCRIPTION FACTOR"/>
    <property type="match status" value="1"/>
</dbReference>
<name>A0A7J0DN78_9ERIC</name>
<keyword evidence="4" id="KW-0804">Transcription</keyword>
<keyword evidence="2" id="KW-0805">Transcription regulation</keyword>
<proteinExistence type="inferred from homology"/>
<reference evidence="9" key="1">
    <citation type="submission" date="2019-07" db="EMBL/GenBank/DDBJ databases">
        <title>De Novo Assembly of kiwifruit Actinidia rufa.</title>
        <authorList>
            <person name="Sugita-Konishi S."/>
            <person name="Sato K."/>
            <person name="Mori E."/>
            <person name="Abe Y."/>
            <person name="Kisaki G."/>
            <person name="Hamano K."/>
            <person name="Suezawa K."/>
            <person name="Otani M."/>
            <person name="Fukuda T."/>
            <person name="Manabe T."/>
            <person name="Gomi K."/>
            <person name="Tabuchi M."/>
            <person name="Akimitsu K."/>
            <person name="Kataoka I."/>
        </authorList>
    </citation>
    <scope>NUCLEOTIDE SEQUENCE [LARGE SCALE GENOMIC DNA]</scope>
    <source>
        <strain evidence="9">cv. Fuchu</strain>
    </source>
</reference>